<organism evidence="2 3">
    <name type="scientific">Devosia insulae DS-56</name>
    <dbReference type="NCBI Taxonomy" id="1116389"/>
    <lineage>
        <taxon>Bacteria</taxon>
        <taxon>Pseudomonadati</taxon>
        <taxon>Pseudomonadota</taxon>
        <taxon>Alphaproteobacteria</taxon>
        <taxon>Hyphomicrobiales</taxon>
        <taxon>Devosiaceae</taxon>
        <taxon>Devosia</taxon>
    </lineage>
</organism>
<keyword evidence="3" id="KW-1185">Reference proteome</keyword>
<evidence type="ECO:0000259" key="1">
    <source>
        <dbReference type="PROSITE" id="PS51186"/>
    </source>
</evidence>
<dbReference type="GO" id="GO:0016747">
    <property type="term" value="F:acyltransferase activity, transferring groups other than amino-acyl groups"/>
    <property type="evidence" value="ECO:0007669"/>
    <property type="project" value="InterPro"/>
</dbReference>
<dbReference type="PANTHER" id="PTHR43792">
    <property type="entry name" value="GNAT FAMILY, PUTATIVE (AFU_ORTHOLOGUE AFUA_3G00765)-RELATED-RELATED"/>
    <property type="match status" value="1"/>
</dbReference>
<dbReference type="EMBL" id="LAJE02000207">
    <property type="protein sequence ID" value="OEO30434.1"/>
    <property type="molecule type" value="Genomic_DNA"/>
</dbReference>
<dbReference type="Proteomes" id="UP000095463">
    <property type="component" value="Unassembled WGS sequence"/>
</dbReference>
<evidence type="ECO:0000313" key="2">
    <source>
        <dbReference type="EMBL" id="OEO30434.1"/>
    </source>
</evidence>
<protein>
    <submittedName>
        <fullName evidence="2">GNAT family N-acetyltransferase</fullName>
    </submittedName>
</protein>
<dbReference type="InterPro" id="IPR016181">
    <property type="entry name" value="Acyl_CoA_acyltransferase"/>
</dbReference>
<gene>
    <name evidence="2" type="ORF">VW23_021390</name>
</gene>
<reference evidence="2 3" key="1">
    <citation type="journal article" date="2015" name="Genome Announc.">
        <title>Genome Assemblies of Three Soil-Associated Devosia species: D. insulae, D. limi, and D. soli.</title>
        <authorList>
            <person name="Hassan Y.I."/>
            <person name="Lepp D."/>
            <person name="Zhou T."/>
        </authorList>
    </citation>
    <scope>NUCLEOTIDE SEQUENCE [LARGE SCALE GENOMIC DNA]</scope>
    <source>
        <strain evidence="2 3">DS-56</strain>
    </source>
</reference>
<sequence length="171" mass="19258">MDIPTIETERLILRAYTPQDFDAFSAMWADPDVVHFIGGRVFSREQSWQRFLTRAGGWQHLGFGFFATFEKESGQLVGEAGFHEARRIIEPPLEGTLEAGWALMPSAQGWGYATEAMQAAIGWAETSFPGRRMTCLINVDNLASMRVAGRLGFKEFARTIYGDDKVVLFQR</sequence>
<dbReference type="PANTHER" id="PTHR43792:SF1">
    <property type="entry name" value="N-ACETYLTRANSFERASE DOMAIN-CONTAINING PROTEIN"/>
    <property type="match status" value="1"/>
</dbReference>
<dbReference type="Gene3D" id="3.40.630.30">
    <property type="match status" value="1"/>
</dbReference>
<feature type="domain" description="N-acetyltransferase" evidence="1">
    <location>
        <begin position="11"/>
        <end position="171"/>
    </location>
</feature>
<dbReference type="InterPro" id="IPR051531">
    <property type="entry name" value="N-acetyltransferase"/>
</dbReference>
<dbReference type="SUPFAM" id="SSF55729">
    <property type="entry name" value="Acyl-CoA N-acyltransferases (Nat)"/>
    <property type="match status" value="1"/>
</dbReference>
<proteinExistence type="predicted"/>
<dbReference type="PROSITE" id="PS51186">
    <property type="entry name" value="GNAT"/>
    <property type="match status" value="1"/>
</dbReference>
<dbReference type="InterPro" id="IPR000182">
    <property type="entry name" value="GNAT_dom"/>
</dbReference>
<accession>A0A1E5XPJ6</accession>
<dbReference type="OrthoDB" id="6293260at2"/>
<comment type="caution">
    <text evidence="2">The sequence shown here is derived from an EMBL/GenBank/DDBJ whole genome shotgun (WGS) entry which is preliminary data.</text>
</comment>
<evidence type="ECO:0000313" key="3">
    <source>
        <dbReference type="Proteomes" id="UP000095463"/>
    </source>
</evidence>
<dbReference type="AlphaFoldDB" id="A0A1E5XPJ6"/>
<dbReference type="RefSeq" id="WP_069910362.1">
    <property type="nucleotide sequence ID" value="NZ_LAJE02000207.1"/>
</dbReference>
<dbReference type="Pfam" id="PF13302">
    <property type="entry name" value="Acetyltransf_3"/>
    <property type="match status" value="1"/>
</dbReference>
<name>A0A1E5XPJ6_9HYPH</name>